<evidence type="ECO:0000259" key="7">
    <source>
        <dbReference type="PROSITE" id="PS50076"/>
    </source>
</evidence>
<keyword evidence="9" id="KW-1185">Reference proteome</keyword>
<dbReference type="GO" id="GO:0005737">
    <property type="term" value="C:cytoplasm"/>
    <property type="evidence" value="ECO:0007669"/>
    <property type="project" value="UniProtKB-SubCell"/>
</dbReference>
<dbReference type="GO" id="GO:0000390">
    <property type="term" value="P:spliceosomal complex disassembly"/>
    <property type="evidence" value="ECO:0007669"/>
    <property type="project" value="TreeGrafter"/>
</dbReference>
<feature type="compositionally biased region" description="Basic and acidic residues" evidence="6">
    <location>
        <begin position="302"/>
        <end position="349"/>
    </location>
</feature>
<dbReference type="PROSITE" id="PS50076">
    <property type="entry name" value="DNAJ_2"/>
    <property type="match status" value="1"/>
</dbReference>
<evidence type="ECO:0000256" key="6">
    <source>
        <dbReference type="SAM" id="MobiDB-lite"/>
    </source>
</evidence>
<feature type="compositionally biased region" description="Low complexity" evidence="6">
    <location>
        <begin position="101"/>
        <end position="115"/>
    </location>
</feature>
<dbReference type="CDD" id="cd06257">
    <property type="entry name" value="DnaJ"/>
    <property type="match status" value="1"/>
</dbReference>
<keyword evidence="4" id="KW-0143">Chaperone</keyword>
<dbReference type="InterPro" id="IPR001623">
    <property type="entry name" value="DnaJ_domain"/>
</dbReference>
<dbReference type="GO" id="GO:0005681">
    <property type="term" value="C:spliceosomal complex"/>
    <property type="evidence" value="ECO:0007669"/>
    <property type="project" value="TreeGrafter"/>
</dbReference>
<feature type="compositionally biased region" description="Low complexity" evidence="6">
    <location>
        <begin position="486"/>
        <end position="498"/>
    </location>
</feature>
<feature type="compositionally biased region" description="Low complexity" evidence="6">
    <location>
        <begin position="350"/>
        <end position="360"/>
    </location>
</feature>
<evidence type="ECO:0000256" key="3">
    <source>
        <dbReference type="ARBA" id="ARBA00022490"/>
    </source>
</evidence>
<keyword evidence="3" id="KW-0963">Cytoplasm</keyword>
<dbReference type="RefSeq" id="XP_033377507.1">
    <property type="nucleotide sequence ID" value="XM_033534688.1"/>
</dbReference>
<evidence type="ECO:0000256" key="2">
    <source>
        <dbReference type="ARBA" id="ARBA00004496"/>
    </source>
</evidence>
<dbReference type="Gene3D" id="1.10.287.110">
    <property type="entry name" value="DnaJ domain"/>
    <property type="match status" value="1"/>
</dbReference>
<dbReference type="GeneID" id="54292085"/>
<gene>
    <name evidence="8" type="ORF">BU24DRAFT_83313</name>
</gene>
<evidence type="ECO:0000256" key="5">
    <source>
        <dbReference type="ARBA" id="ARBA00023242"/>
    </source>
</evidence>
<protein>
    <submittedName>
        <fullName evidence="8">DnaJ-domain-containing protein</fullName>
    </submittedName>
</protein>
<feature type="domain" description="J" evidence="7">
    <location>
        <begin position="8"/>
        <end position="76"/>
    </location>
</feature>
<keyword evidence="5" id="KW-0539">Nucleus</keyword>
<name>A0A6A5X890_9PLEO</name>
<feature type="region of interest" description="Disordered" evidence="6">
    <location>
        <begin position="82"/>
        <end position="609"/>
    </location>
</feature>
<dbReference type="PANTHER" id="PTHR44313">
    <property type="entry name" value="DNAJ HOMOLOG SUBFAMILY C MEMBER 17"/>
    <property type="match status" value="1"/>
</dbReference>
<evidence type="ECO:0000313" key="8">
    <source>
        <dbReference type="EMBL" id="KAF2009168.1"/>
    </source>
</evidence>
<proteinExistence type="predicted"/>
<reference evidence="8" key="1">
    <citation type="journal article" date="2020" name="Stud. Mycol.">
        <title>101 Dothideomycetes genomes: a test case for predicting lifestyles and emergence of pathogens.</title>
        <authorList>
            <person name="Haridas S."/>
            <person name="Albert R."/>
            <person name="Binder M."/>
            <person name="Bloem J."/>
            <person name="Labutti K."/>
            <person name="Salamov A."/>
            <person name="Andreopoulos B."/>
            <person name="Baker S."/>
            <person name="Barry K."/>
            <person name="Bills G."/>
            <person name="Bluhm B."/>
            <person name="Cannon C."/>
            <person name="Castanera R."/>
            <person name="Culley D."/>
            <person name="Daum C."/>
            <person name="Ezra D."/>
            <person name="Gonzalez J."/>
            <person name="Henrissat B."/>
            <person name="Kuo A."/>
            <person name="Liang C."/>
            <person name="Lipzen A."/>
            <person name="Lutzoni F."/>
            <person name="Magnuson J."/>
            <person name="Mondo S."/>
            <person name="Nolan M."/>
            <person name="Ohm R."/>
            <person name="Pangilinan J."/>
            <person name="Park H.-J."/>
            <person name="Ramirez L."/>
            <person name="Alfaro M."/>
            <person name="Sun H."/>
            <person name="Tritt A."/>
            <person name="Yoshinaga Y."/>
            <person name="Zwiers L.-H."/>
            <person name="Turgeon B."/>
            <person name="Goodwin S."/>
            <person name="Spatafora J."/>
            <person name="Crous P."/>
            <person name="Grigoriev I."/>
        </authorList>
    </citation>
    <scope>NUCLEOTIDE SEQUENCE</scope>
    <source>
        <strain evidence="8">CBS 175.79</strain>
    </source>
</reference>
<organism evidence="8 9">
    <name type="scientific">Aaosphaeria arxii CBS 175.79</name>
    <dbReference type="NCBI Taxonomy" id="1450172"/>
    <lineage>
        <taxon>Eukaryota</taxon>
        <taxon>Fungi</taxon>
        <taxon>Dikarya</taxon>
        <taxon>Ascomycota</taxon>
        <taxon>Pezizomycotina</taxon>
        <taxon>Dothideomycetes</taxon>
        <taxon>Pleosporomycetidae</taxon>
        <taxon>Pleosporales</taxon>
        <taxon>Pleosporales incertae sedis</taxon>
        <taxon>Aaosphaeria</taxon>
    </lineage>
</organism>
<dbReference type="Pfam" id="PF00226">
    <property type="entry name" value="DnaJ"/>
    <property type="match status" value="1"/>
</dbReference>
<dbReference type="Proteomes" id="UP000799778">
    <property type="component" value="Unassembled WGS sequence"/>
</dbReference>
<dbReference type="InterPro" id="IPR036869">
    <property type="entry name" value="J_dom_sf"/>
</dbReference>
<dbReference type="SUPFAM" id="SSF46565">
    <property type="entry name" value="Chaperone J-domain"/>
    <property type="match status" value="1"/>
</dbReference>
<comment type="subcellular location">
    <subcellularLocation>
        <location evidence="2">Cytoplasm</location>
    </subcellularLocation>
    <subcellularLocation>
        <location evidence="1">Nucleus</location>
    </subcellularLocation>
</comment>
<accession>A0A6A5X890</accession>
<dbReference type="SMART" id="SM00271">
    <property type="entry name" value="DnaJ"/>
    <property type="match status" value="1"/>
</dbReference>
<feature type="compositionally biased region" description="Basic and acidic residues" evidence="6">
    <location>
        <begin position="118"/>
        <end position="148"/>
    </location>
</feature>
<dbReference type="PRINTS" id="PR00625">
    <property type="entry name" value="JDOMAIN"/>
</dbReference>
<evidence type="ECO:0000256" key="1">
    <source>
        <dbReference type="ARBA" id="ARBA00004123"/>
    </source>
</evidence>
<sequence length="609" mass="70034">MTSTLPPDPYAALGVPKDATSATIKSTYRKLVLKCHPDKVTDPTLKLQKQEEFHKIQQAYELIGDDEKRQTYDAEVRLEQLRKEKAARGGPDPRTARYETRTAAPAGAATYTTSTQPRYEERRPSRYDDDRFYEDRSRGRYETYESHPKYSSSSSRPTRTEREPAKPSKSATDRTRADHKKNRDKEHRRNQFDKFKDHPGDESSSADEKMRYEKEFRRRSDDARKAEAEEAERKQFAEARRKAETRRSYEETKEPRRQRSDELETDPQRKMEAGLGDAVRYIFSSRNTHDRPSPGRTGSSRDVPRESYEGRTRRDRDRPEPVRRSSARPRDRTDASGRERIIVDWDERSPPSFKHSSSSPADLHVPQPPPPQRSYTESSREHRRTETSPTPKLRRHETMPASHSASRRKEEFVSRPSGLRASESATPQSGSPPDHAFPTIPQPTSATKKYYYPTSGGGGVTLHPDDVKVANGHRTVLHEPNRRTRSPSPLRPGLSRPPMGEHRPRESSSAQYTTAPPRAPQLSRAATLNVADMERGRPRLFNEVTPEYARRPENHRKNSYSPDKVSYSKKYDLKDVSYASRDHPKRSYSKERGEYPRPGVTRHATVGVF</sequence>
<evidence type="ECO:0000313" key="9">
    <source>
        <dbReference type="Proteomes" id="UP000799778"/>
    </source>
</evidence>
<dbReference type="EMBL" id="ML978079">
    <property type="protein sequence ID" value="KAF2009168.1"/>
    <property type="molecule type" value="Genomic_DNA"/>
</dbReference>
<dbReference type="OrthoDB" id="10250354at2759"/>
<feature type="compositionally biased region" description="Basic and acidic residues" evidence="6">
    <location>
        <begin position="158"/>
        <end position="272"/>
    </location>
</feature>
<dbReference type="InterPro" id="IPR052094">
    <property type="entry name" value="Pre-mRNA-splicing_ERAD"/>
</dbReference>
<evidence type="ECO:0000256" key="4">
    <source>
        <dbReference type="ARBA" id="ARBA00023186"/>
    </source>
</evidence>
<dbReference type="PANTHER" id="PTHR44313:SF1">
    <property type="entry name" value="DNAJ HOMOLOG SUBFAMILY C MEMBER 17"/>
    <property type="match status" value="1"/>
</dbReference>
<dbReference type="AlphaFoldDB" id="A0A6A5X890"/>